<dbReference type="SMART" id="SM00046">
    <property type="entry name" value="DAGKc"/>
    <property type="match status" value="1"/>
</dbReference>
<keyword evidence="7" id="KW-0444">Lipid biosynthesis</keyword>
<dbReference type="InterPro" id="IPR050187">
    <property type="entry name" value="Lipid_Phosphate_FormReg"/>
</dbReference>
<feature type="region of interest" description="Disordered" evidence="9">
    <location>
        <begin position="1"/>
        <end position="25"/>
    </location>
</feature>
<keyword evidence="8" id="KW-1208">Phospholipid metabolism</keyword>
<evidence type="ECO:0000256" key="5">
    <source>
        <dbReference type="ARBA" id="ARBA00022777"/>
    </source>
</evidence>
<dbReference type="PROSITE" id="PS50146">
    <property type="entry name" value="DAGK"/>
    <property type="match status" value="1"/>
</dbReference>
<evidence type="ECO:0000256" key="1">
    <source>
        <dbReference type="ARBA" id="ARBA00001946"/>
    </source>
</evidence>
<keyword evidence="12" id="KW-1185">Reference proteome</keyword>
<feature type="compositionally biased region" description="Polar residues" evidence="9">
    <location>
        <begin position="15"/>
        <end position="25"/>
    </location>
</feature>
<keyword evidence="3" id="KW-0808">Transferase</keyword>
<dbReference type="InterPro" id="IPR016064">
    <property type="entry name" value="NAD/diacylglycerol_kinase_sf"/>
</dbReference>
<dbReference type="PANTHER" id="PTHR12358:SF106">
    <property type="entry name" value="LIPID KINASE YEGS"/>
    <property type="match status" value="1"/>
</dbReference>
<evidence type="ECO:0000256" key="4">
    <source>
        <dbReference type="ARBA" id="ARBA00022741"/>
    </source>
</evidence>
<dbReference type="InterPro" id="IPR017438">
    <property type="entry name" value="ATP-NAD_kinase_N"/>
</dbReference>
<name>A0ABU0WZE6_9PSEU</name>
<gene>
    <name evidence="11" type="ORF">CKY47_14900</name>
</gene>
<evidence type="ECO:0000259" key="10">
    <source>
        <dbReference type="PROSITE" id="PS50146"/>
    </source>
</evidence>
<dbReference type="InterPro" id="IPR001206">
    <property type="entry name" value="Diacylglycerol_kinase_cat_dom"/>
</dbReference>
<dbReference type="SUPFAM" id="SSF111331">
    <property type="entry name" value="NAD kinase/diacylglycerol kinase-like"/>
    <property type="match status" value="1"/>
</dbReference>
<keyword evidence="7" id="KW-0594">Phospholipid biosynthesis</keyword>
<dbReference type="Pfam" id="PF00781">
    <property type="entry name" value="DAGK_cat"/>
    <property type="match status" value="1"/>
</dbReference>
<dbReference type="Gene3D" id="3.40.50.10330">
    <property type="entry name" value="Probable inorganic polyphosphate/atp-NAD kinase, domain 1"/>
    <property type="match status" value="1"/>
</dbReference>
<keyword evidence="7" id="KW-0443">Lipid metabolism</keyword>
<evidence type="ECO:0000256" key="9">
    <source>
        <dbReference type="SAM" id="MobiDB-lite"/>
    </source>
</evidence>
<comment type="caution">
    <text evidence="11">The sequence shown here is derived from an EMBL/GenBank/DDBJ whole genome shotgun (WGS) entry which is preliminary data.</text>
</comment>
<evidence type="ECO:0000256" key="7">
    <source>
        <dbReference type="ARBA" id="ARBA00023209"/>
    </source>
</evidence>
<feature type="domain" description="DAGKc" evidence="10">
    <location>
        <begin position="156"/>
        <end position="286"/>
    </location>
</feature>
<reference evidence="11 12" key="1">
    <citation type="submission" date="2017-06" db="EMBL/GenBank/DDBJ databases">
        <title>Cultured bacterium strain Saccharothrix yanglingensis Hhs.015.</title>
        <authorList>
            <person name="Xia Y."/>
        </authorList>
    </citation>
    <scope>NUCLEOTIDE SEQUENCE [LARGE SCALE GENOMIC DNA]</scope>
    <source>
        <strain evidence="11 12">Hhs.015</strain>
    </source>
</reference>
<dbReference type="Pfam" id="PF19279">
    <property type="entry name" value="YegS_C"/>
    <property type="match status" value="1"/>
</dbReference>
<evidence type="ECO:0000256" key="6">
    <source>
        <dbReference type="ARBA" id="ARBA00022840"/>
    </source>
</evidence>
<keyword evidence="6" id="KW-0067">ATP-binding</keyword>
<keyword evidence="4" id="KW-0547">Nucleotide-binding</keyword>
<comment type="similarity">
    <text evidence="2">Belongs to the diacylglycerol/lipid kinase family.</text>
</comment>
<keyword evidence="5" id="KW-0418">Kinase</keyword>
<comment type="cofactor">
    <cofactor evidence="1">
        <name>Mg(2+)</name>
        <dbReference type="ChEBI" id="CHEBI:18420"/>
    </cofactor>
</comment>
<evidence type="ECO:0000256" key="2">
    <source>
        <dbReference type="ARBA" id="ARBA00005983"/>
    </source>
</evidence>
<feature type="compositionally biased region" description="Low complexity" evidence="9">
    <location>
        <begin position="106"/>
        <end position="120"/>
    </location>
</feature>
<sequence length="453" mass="47996">MSMEKRGVTRLRRTSIPTAQHPTASSYRHWVFHVKAARGFTRTSPSSAYRGPPGRDGAGRSPPRRTAMGRPTGGSGDHVSPIRMASGQPAPRGSFRRSAEHHTGNGRPAAGPDAPTAAARAGSQRFACRVHVYVRPSTGIRSGVDLVKAVRVDSWRDGLGVAVVVHPGAVVDHSGLRDLVSRGARDRGWCEPRWFETTRDDAGTGVTALALRDHPRLVLACGGDGTVNAVAAGVAHTGVAMGVVPIGTGNLVARNLGIGSGVEDAVTSAFDGADRRVDMGLLDGRPFVGMGGIGLDAEMVRDTSPRMKRLLGWPAYVPAVLKGLRSGASRVAVRLDDGPWLTRRVLGAVVGNIGALQGGVSLLPEADPADGLLDLALLRDVRTRGWLVTAGRLIGSRRVDGPAVERFRFRRLELRSSRTKPFEVDGEVCGTTRSLKVEVDPGALVVKVPERAR</sequence>
<dbReference type="EMBL" id="NSDM01000005">
    <property type="protein sequence ID" value="MDQ2585247.1"/>
    <property type="molecule type" value="Genomic_DNA"/>
</dbReference>
<dbReference type="Proteomes" id="UP001225605">
    <property type="component" value="Unassembled WGS sequence"/>
</dbReference>
<proteinExistence type="inferred from homology"/>
<dbReference type="Gene3D" id="2.60.200.40">
    <property type="match status" value="1"/>
</dbReference>
<accession>A0ABU0WZE6</accession>
<evidence type="ECO:0000256" key="3">
    <source>
        <dbReference type="ARBA" id="ARBA00022679"/>
    </source>
</evidence>
<evidence type="ECO:0000313" key="12">
    <source>
        <dbReference type="Proteomes" id="UP001225605"/>
    </source>
</evidence>
<dbReference type="PANTHER" id="PTHR12358">
    <property type="entry name" value="SPHINGOSINE KINASE"/>
    <property type="match status" value="1"/>
</dbReference>
<protein>
    <recommendedName>
        <fullName evidence="10">DAGKc domain-containing protein</fullName>
    </recommendedName>
</protein>
<evidence type="ECO:0000256" key="8">
    <source>
        <dbReference type="ARBA" id="ARBA00023264"/>
    </source>
</evidence>
<dbReference type="InterPro" id="IPR045540">
    <property type="entry name" value="YegS/DAGK_C"/>
</dbReference>
<feature type="region of interest" description="Disordered" evidence="9">
    <location>
        <begin position="42"/>
        <end position="120"/>
    </location>
</feature>
<evidence type="ECO:0000313" key="11">
    <source>
        <dbReference type="EMBL" id="MDQ2585247.1"/>
    </source>
</evidence>
<organism evidence="11 12">
    <name type="scientific">Saccharothrix yanglingensis</name>
    <dbReference type="NCBI Taxonomy" id="659496"/>
    <lineage>
        <taxon>Bacteria</taxon>
        <taxon>Bacillati</taxon>
        <taxon>Actinomycetota</taxon>
        <taxon>Actinomycetes</taxon>
        <taxon>Pseudonocardiales</taxon>
        <taxon>Pseudonocardiaceae</taxon>
        <taxon>Saccharothrix</taxon>
    </lineage>
</organism>